<dbReference type="InterPro" id="IPR053168">
    <property type="entry name" value="Glutamic_endopeptidase"/>
</dbReference>
<proteinExistence type="predicted"/>
<protein>
    <recommendedName>
        <fullName evidence="1">Neprosin PEP catalytic domain-containing protein</fullName>
    </recommendedName>
</protein>
<evidence type="ECO:0000313" key="3">
    <source>
        <dbReference type="Proteomes" id="UP001497516"/>
    </source>
</evidence>
<feature type="domain" description="Neprosin PEP catalytic" evidence="1">
    <location>
        <begin position="358"/>
        <end position="602"/>
    </location>
</feature>
<name>A0AAV2ECU9_9ROSI</name>
<evidence type="ECO:0000313" key="2">
    <source>
        <dbReference type="EMBL" id="CAL1383522.1"/>
    </source>
</evidence>
<sequence length="604" mass="66774">MSKAKFLKSMIISFWKQDLYSGDWVLRFGAHEKVLGFWPAEIFNGLADSASNVEWGGEVYSPPGTTIPPMGSGCRPVGDTQLDGYASSIRTVDENSNVDYNPTDCEIYLDDRVHYGAIDKGDVGGTLQRLFEFGVRSISADRRRLLPFVFSSSPATGELVNKSIRVTRTPPPPPVLDLPCLWRPARRAEDEPAAVPCRASLFATKCAQASLSAAPSLPPPPRQACRRLDFGNQVRRLEIHVGQNLPSKASRQLEHLNKPANITIQTTYGDTYDCVDFYKQPAFDHPSLKNHNYSFQMNYSHLDLEVRATNNSSGSFSSKLLNIWSNGKGCPIGTVPIKRTTGHDLVKMKSVDEAASSILNPGVHVAILRSTGDKKYYGGGMHTTVYKPVVHDRQYSSSRVKFQNGPDSIAAGWVVNPSLYHDGEARLFIYTITKDSSCYNVYCPGFVIVSHDIPIDTIFQPVSQRGGAIFLQRFFIHKDVVTGDWVLVVGFENKVVGFWPKTIFTGLYDFANYAEWGGEVYSPYGVDPPPMGSGCRPVGDVKLDGYAKQITVIDEDGKVDYDPSDCEAYSDDMYTVINQENVGGDLQYLVEFGGNHCLAECKAN</sequence>
<dbReference type="Gene3D" id="3.90.1320.10">
    <property type="entry name" value="Outer-capsid protein sigma 3, large lobe"/>
    <property type="match status" value="1"/>
</dbReference>
<keyword evidence="3" id="KW-1185">Reference proteome</keyword>
<dbReference type="AlphaFoldDB" id="A0AAV2ECU9"/>
<dbReference type="PANTHER" id="PTHR31589:SF223">
    <property type="entry name" value="PROTEIN, PUTATIVE (DUF239)-RELATED"/>
    <property type="match status" value="1"/>
</dbReference>
<accession>A0AAV2ECU9</accession>
<organism evidence="2 3">
    <name type="scientific">Linum trigynum</name>
    <dbReference type="NCBI Taxonomy" id="586398"/>
    <lineage>
        <taxon>Eukaryota</taxon>
        <taxon>Viridiplantae</taxon>
        <taxon>Streptophyta</taxon>
        <taxon>Embryophyta</taxon>
        <taxon>Tracheophyta</taxon>
        <taxon>Spermatophyta</taxon>
        <taxon>Magnoliopsida</taxon>
        <taxon>eudicotyledons</taxon>
        <taxon>Gunneridae</taxon>
        <taxon>Pentapetalae</taxon>
        <taxon>rosids</taxon>
        <taxon>fabids</taxon>
        <taxon>Malpighiales</taxon>
        <taxon>Linaceae</taxon>
        <taxon>Linum</taxon>
    </lineage>
</organism>
<dbReference type="InterPro" id="IPR025521">
    <property type="entry name" value="Neprosin_propep"/>
</dbReference>
<dbReference type="Pfam" id="PF14365">
    <property type="entry name" value="Neprosin_AP"/>
    <property type="match status" value="1"/>
</dbReference>
<dbReference type="InterPro" id="IPR004314">
    <property type="entry name" value="Neprosin"/>
</dbReference>
<dbReference type="EMBL" id="OZ034817">
    <property type="protein sequence ID" value="CAL1383522.1"/>
    <property type="molecule type" value="Genomic_DNA"/>
</dbReference>
<dbReference type="Proteomes" id="UP001497516">
    <property type="component" value="Chromosome 4"/>
</dbReference>
<feature type="domain" description="Neprosin PEP catalytic" evidence="1">
    <location>
        <begin position="1"/>
        <end position="141"/>
    </location>
</feature>
<dbReference type="Pfam" id="PF03080">
    <property type="entry name" value="Neprosin"/>
    <property type="match status" value="2"/>
</dbReference>
<reference evidence="2 3" key="1">
    <citation type="submission" date="2024-04" db="EMBL/GenBank/DDBJ databases">
        <authorList>
            <person name="Fracassetti M."/>
        </authorList>
    </citation>
    <scope>NUCLEOTIDE SEQUENCE [LARGE SCALE GENOMIC DNA]</scope>
</reference>
<evidence type="ECO:0000259" key="1">
    <source>
        <dbReference type="PROSITE" id="PS52045"/>
    </source>
</evidence>
<gene>
    <name evidence="2" type="ORF">LTRI10_LOCUS24788</name>
</gene>
<dbReference type="PANTHER" id="PTHR31589">
    <property type="entry name" value="PROTEIN, PUTATIVE (DUF239)-RELATED-RELATED"/>
    <property type="match status" value="1"/>
</dbReference>
<dbReference type="PROSITE" id="PS52045">
    <property type="entry name" value="NEPROSIN_PEP_CD"/>
    <property type="match status" value="2"/>
</dbReference>